<reference evidence="2 4" key="1">
    <citation type="submission" date="2015-10" db="EMBL/GenBank/DDBJ databases">
        <title>The cercosporin biosynthetic gene cluster was horizontally transferred to several fungal lineages and shown to be expanded in Cercospora beticola based on microsynteny with recipient genomes.</title>
        <authorList>
            <person name="De Jonge R."/>
            <person name="Ebert M.K."/>
            <person name="Suttle J.C."/>
            <person name="Jurick Ii W.M."/>
            <person name="Secor G.A."/>
            <person name="Thomma B.P."/>
            <person name="Van De Peer Y."/>
            <person name="Bolton M.D."/>
        </authorList>
    </citation>
    <scope>NUCLEOTIDE SEQUENCE [LARGE SCALE GENOMIC DNA]</scope>
    <source>
        <strain evidence="2 4">09-40</strain>
    </source>
</reference>
<evidence type="ECO:0000313" key="3">
    <source>
        <dbReference type="EMBL" id="WPB00067.1"/>
    </source>
</evidence>
<dbReference type="AlphaFoldDB" id="A0A2G5I3E2"/>
<evidence type="ECO:0008006" key="6">
    <source>
        <dbReference type="Google" id="ProtNLM"/>
    </source>
</evidence>
<evidence type="ECO:0000313" key="2">
    <source>
        <dbReference type="EMBL" id="PIA99335.1"/>
    </source>
</evidence>
<keyword evidence="5" id="KW-1185">Reference proteome</keyword>
<accession>A0A2G5I3E2</accession>
<organism evidence="2 4">
    <name type="scientific">Cercospora beticola</name>
    <name type="common">Sugarbeet leaf spot fungus</name>
    <dbReference type="NCBI Taxonomy" id="122368"/>
    <lineage>
        <taxon>Eukaryota</taxon>
        <taxon>Fungi</taxon>
        <taxon>Dikarya</taxon>
        <taxon>Ascomycota</taxon>
        <taxon>Pezizomycotina</taxon>
        <taxon>Dothideomycetes</taxon>
        <taxon>Dothideomycetidae</taxon>
        <taxon>Mycosphaerellales</taxon>
        <taxon>Mycosphaerellaceae</taxon>
        <taxon>Cercospora</taxon>
    </lineage>
</organism>
<dbReference type="EMBL" id="LKMD01000101">
    <property type="protein sequence ID" value="PIA99335.1"/>
    <property type="molecule type" value="Genomic_DNA"/>
</dbReference>
<proteinExistence type="predicted"/>
<dbReference type="CDD" id="cd09917">
    <property type="entry name" value="F-box_SF"/>
    <property type="match status" value="1"/>
</dbReference>
<evidence type="ECO:0000313" key="4">
    <source>
        <dbReference type="Proteomes" id="UP000230605"/>
    </source>
</evidence>
<name>A0A2G5I3E2_CERBT</name>
<dbReference type="Proteomes" id="UP001302367">
    <property type="component" value="Chromosome 3"/>
</dbReference>
<dbReference type="EMBL" id="CP134186">
    <property type="protein sequence ID" value="WPB00067.1"/>
    <property type="molecule type" value="Genomic_DNA"/>
</dbReference>
<feature type="region of interest" description="Disordered" evidence="1">
    <location>
        <begin position="188"/>
        <end position="211"/>
    </location>
</feature>
<sequence length="211" mass="24300">MPHVKFDQNTLEPRLVSHSIDHYIRILTTRRNRDYINNQPPAVRPPSKTYPAAVFPPTDKKKKHKATYCLRLIRAMDRYDENPAVYDPSQASPLPPILRLPSELSQKILDHVLDDQDVLFPRPTSTTQALALTCKAWAADLPEVKKLWDRREEKVREESGMKKADLTAYMADLLAPLQHASAAISQTRVTGKQAARKAKRYNEKRRRALRR</sequence>
<reference evidence="3 5" key="2">
    <citation type="submission" date="2023-09" db="EMBL/GenBank/DDBJ databases">
        <title>Complete-Gapless Cercospora beticola genome.</title>
        <authorList>
            <person name="Wyatt N.A."/>
            <person name="Spanner R.E."/>
            <person name="Bolton M.D."/>
        </authorList>
    </citation>
    <scope>NUCLEOTIDE SEQUENCE [LARGE SCALE GENOMIC DNA]</scope>
    <source>
        <strain evidence="3">Cb09-40</strain>
    </source>
</reference>
<dbReference type="OrthoDB" id="3635292at2759"/>
<dbReference type="Proteomes" id="UP000230605">
    <property type="component" value="Chromosome 3"/>
</dbReference>
<evidence type="ECO:0000313" key="5">
    <source>
        <dbReference type="Proteomes" id="UP001302367"/>
    </source>
</evidence>
<gene>
    <name evidence="2" type="ORF">CB0940_02914</name>
    <name evidence="3" type="ORF">RHO25_004686</name>
</gene>
<evidence type="ECO:0000256" key="1">
    <source>
        <dbReference type="SAM" id="MobiDB-lite"/>
    </source>
</evidence>
<feature type="compositionally biased region" description="Basic residues" evidence="1">
    <location>
        <begin position="194"/>
        <end position="211"/>
    </location>
</feature>
<protein>
    <recommendedName>
        <fullName evidence="6">F-box domain-containing protein</fullName>
    </recommendedName>
</protein>